<dbReference type="EMBL" id="JAIWYP010000003">
    <property type="protein sequence ID" value="KAH3845668.1"/>
    <property type="molecule type" value="Genomic_DNA"/>
</dbReference>
<name>A0A9D4QWN5_DREPO</name>
<comment type="caution">
    <text evidence="1">The sequence shown here is derived from an EMBL/GenBank/DDBJ whole genome shotgun (WGS) entry which is preliminary data.</text>
</comment>
<gene>
    <name evidence="1" type="ORF">DPMN_087949</name>
</gene>
<reference evidence="1" key="1">
    <citation type="journal article" date="2019" name="bioRxiv">
        <title>The Genome of the Zebra Mussel, Dreissena polymorpha: A Resource for Invasive Species Research.</title>
        <authorList>
            <person name="McCartney M.A."/>
            <person name="Auch B."/>
            <person name="Kono T."/>
            <person name="Mallez S."/>
            <person name="Zhang Y."/>
            <person name="Obille A."/>
            <person name="Becker A."/>
            <person name="Abrahante J.E."/>
            <person name="Garbe J."/>
            <person name="Badalamenti J.P."/>
            <person name="Herman A."/>
            <person name="Mangelson H."/>
            <person name="Liachko I."/>
            <person name="Sullivan S."/>
            <person name="Sone E.D."/>
            <person name="Koren S."/>
            <person name="Silverstein K.A.T."/>
            <person name="Beckman K.B."/>
            <person name="Gohl D.M."/>
        </authorList>
    </citation>
    <scope>NUCLEOTIDE SEQUENCE</scope>
    <source>
        <strain evidence="1">Duluth1</strain>
        <tissue evidence="1">Whole animal</tissue>
    </source>
</reference>
<sequence length="61" mass="6598">MTDSVRSDVTQLLVSQRQPSSVLGSCLTELLARLGPRHSWRNTAFPGEPDIRTTACKAGVS</sequence>
<reference evidence="1" key="2">
    <citation type="submission" date="2020-11" db="EMBL/GenBank/DDBJ databases">
        <authorList>
            <person name="McCartney M.A."/>
            <person name="Auch B."/>
            <person name="Kono T."/>
            <person name="Mallez S."/>
            <person name="Becker A."/>
            <person name="Gohl D.M."/>
            <person name="Silverstein K.A.T."/>
            <person name="Koren S."/>
            <person name="Bechman K.B."/>
            <person name="Herman A."/>
            <person name="Abrahante J.E."/>
            <person name="Garbe J."/>
        </authorList>
    </citation>
    <scope>NUCLEOTIDE SEQUENCE</scope>
    <source>
        <strain evidence="1">Duluth1</strain>
        <tissue evidence="1">Whole animal</tissue>
    </source>
</reference>
<accession>A0A9D4QWN5</accession>
<evidence type="ECO:0000313" key="2">
    <source>
        <dbReference type="Proteomes" id="UP000828390"/>
    </source>
</evidence>
<organism evidence="1 2">
    <name type="scientific">Dreissena polymorpha</name>
    <name type="common">Zebra mussel</name>
    <name type="synonym">Mytilus polymorpha</name>
    <dbReference type="NCBI Taxonomy" id="45954"/>
    <lineage>
        <taxon>Eukaryota</taxon>
        <taxon>Metazoa</taxon>
        <taxon>Spiralia</taxon>
        <taxon>Lophotrochozoa</taxon>
        <taxon>Mollusca</taxon>
        <taxon>Bivalvia</taxon>
        <taxon>Autobranchia</taxon>
        <taxon>Heteroconchia</taxon>
        <taxon>Euheterodonta</taxon>
        <taxon>Imparidentia</taxon>
        <taxon>Neoheterodontei</taxon>
        <taxon>Myida</taxon>
        <taxon>Dreissenoidea</taxon>
        <taxon>Dreissenidae</taxon>
        <taxon>Dreissena</taxon>
    </lineage>
</organism>
<evidence type="ECO:0000313" key="1">
    <source>
        <dbReference type="EMBL" id="KAH3845668.1"/>
    </source>
</evidence>
<protein>
    <submittedName>
        <fullName evidence="1">Uncharacterized protein</fullName>
    </submittedName>
</protein>
<keyword evidence="2" id="KW-1185">Reference proteome</keyword>
<dbReference type="AlphaFoldDB" id="A0A9D4QWN5"/>
<dbReference type="Proteomes" id="UP000828390">
    <property type="component" value="Unassembled WGS sequence"/>
</dbReference>
<proteinExistence type="predicted"/>